<feature type="compositionally biased region" description="Basic and acidic residues" evidence="8">
    <location>
        <begin position="81"/>
        <end position="93"/>
    </location>
</feature>
<dbReference type="Pfam" id="PF00198">
    <property type="entry name" value="2-oxoacid_dh"/>
    <property type="match status" value="1"/>
</dbReference>
<dbReference type="Proteomes" id="UP000261704">
    <property type="component" value="Chromosome"/>
</dbReference>
<dbReference type="InterPro" id="IPR003016">
    <property type="entry name" value="2-oxoA_DH_lipoyl-BS"/>
</dbReference>
<dbReference type="PROSITE" id="PS00189">
    <property type="entry name" value="LIPOYL"/>
    <property type="match status" value="1"/>
</dbReference>
<evidence type="ECO:0000259" key="9">
    <source>
        <dbReference type="PROSITE" id="PS50968"/>
    </source>
</evidence>
<reference evidence="10 11" key="1">
    <citation type="submission" date="2018-09" db="EMBL/GenBank/DDBJ databases">
        <title>Profundibacter amoris BAR1 gen. nov., sp. nov., a new member of the Roseobacter clade isolated at Lokis Castle Vent Field on the Arctic Mid-Oceanic Ridge.</title>
        <authorList>
            <person name="Le Moine Bauer S."/>
            <person name="Sjoeberg A.G."/>
            <person name="L'Haridon S."/>
            <person name="Stokke R."/>
            <person name="Roalkvam I."/>
            <person name="Steen I.H."/>
            <person name="Dahle H."/>
        </authorList>
    </citation>
    <scope>NUCLEOTIDE SEQUENCE [LARGE SCALE GENOMIC DNA]</scope>
    <source>
        <strain evidence="10 11">BAR1</strain>
    </source>
</reference>
<dbReference type="RefSeq" id="WP_118941917.1">
    <property type="nucleotide sequence ID" value="NZ_CP032125.1"/>
</dbReference>
<dbReference type="InterPro" id="IPR000089">
    <property type="entry name" value="Biotin_lipoyl"/>
</dbReference>
<dbReference type="OrthoDB" id="9805770at2"/>
<dbReference type="GO" id="GO:0016407">
    <property type="term" value="F:acetyltransferase activity"/>
    <property type="evidence" value="ECO:0007669"/>
    <property type="project" value="TreeGrafter"/>
</dbReference>
<comment type="similarity">
    <text evidence="2 7">Belongs to the 2-oxoacid dehydrogenase family.</text>
</comment>
<feature type="domain" description="Lipoyl-binding" evidence="9">
    <location>
        <begin position="1"/>
        <end position="76"/>
    </location>
</feature>
<dbReference type="InterPro" id="IPR050743">
    <property type="entry name" value="2-oxoacid_DH_E2_comp"/>
</dbReference>
<evidence type="ECO:0000313" key="11">
    <source>
        <dbReference type="Proteomes" id="UP000261704"/>
    </source>
</evidence>
<dbReference type="InterPro" id="IPR004167">
    <property type="entry name" value="PSBD"/>
</dbReference>
<proteinExistence type="inferred from homology"/>
<sequence length="390" mass="41290">MGQFLMPSLGADMEAGTLIEWLKSPGDAVSNGDLIAVVETQKGAIEIEAFEDGILEEYLVGIGKKVPVGTPLAIIRTKGEAPVERAVQEKAPKPEPPVPVPAATSPTPEPAPTPAIPLQTDRVRITPAALRLAQSKGIDPRTLGDIGTGPGGALTLADIERANPPSPVNPMDGMRAAIAAAMTRSKAEIPHYYLAHTVDLTAAQTFVDQTNADRPPEARLLLGALYLKAVAKALRKYTEFNGYLTDGQFHPASAINTGMAITIRGGGLVAPAILDAANLNLDDLMTSMRDLAARVRTGRFRATELTDATITVTSLGERGVDQLFGVIYPPQVAIVGIGTPREHPFAVGGAVEERLTTTITLSADHRVSDGHRGALFLRAIDKHLQKPEKL</sequence>
<dbReference type="GO" id="GO:0005737">
    <property type="term" value="C:cytoplasm"/>
    <property type="evidence" value="ECO:0007669"/>
    <property type="project" value="TreeGrafter"/>
</dbReference>
<name>A0A347UEI1_9RHOB</name>
<comment type="subunit">
    <text evidence="3">Forms a 24-polypeptide structural core with octahedral symmetry.</text>
</comment>
<keyword evidence="11" id="KW-1185">Reference proteome</keyword>
<evidence type="ECO:0000256" key="1">
    <source>
        <dbReference type="ARBA" id="ARBA00001938"/>
    </source>
</evidence>
<dbReference type="InterPro" id="IPR011053">
    <property type="entry name" value="Single_hybrid_motif"/>
</dbReference>
<evidence type="ECO:0000313" key="10">
    <source>
        <dbReference type="EMBL" id="AXX97259.1"/>
    </source>
</evidence>
<evidence type="ECO:0000256" key="3">
    <source>
        <dbReference type="ARBA" id="ARBA00011484"/>
    </source>
</evidence>
<gene>
    <name evidence="10" type="ORF">BAR1_04500</name>
</gene>
<dbReference type="InterPro" id="IPR023213">
    <property type="entry name" value="CAT-like_dom_sf"/>
</dbReference>
<protein>
    <recommendedName>
        <fullName evidence="7">Dihydrolipoamide acetyltransferase component of pyruvate dehydrogenase complex</fullName>
        <ecNumber evidence="7">2.3.1.-</ecNumber>
    </recommendedName>
</protein>
<dbReference type="KEGG" id="pamo:BAR1_04500"/>
<evidence type="ECO:0000256" key="2">
    <source>
        <dbReference type="ARBA" id="ARBA00007317"/>
    </source>
</evidence>
<feature type="region of interest" description="Disordered" evidence="8">
    <location>
        <begin position="81"/>
        <end position="116"/>
    </location>
</feature>
<dbReference type="EC" id="2.3.1.-" evidence="7"/>
<keyword evidence="5 7" id="KW-0450">Lipoyl</keyword>
<evidence type="ECO:0000256" key="7">
    <source>
        <dbReference type="RuleBase" id="RU003423"/>
    </source>
</evidence>
<dbReference type="EMBL" id="CP032125">
    <property type="protein sequence ID" value="AXX97259.1"/>
    <property type="molecule type" value="Genomic_DNA"/>
</dbReference>
<dbReference type="AlphaFoldDB" id="A0A347UEI1"/>
<dbReference type="Gene3D" id="4.10.320.10">
    <property type="entry name" value="E3-binding domain"/>
    <property type="match status" value="1"/>
</dbReference>
<comment type="cofactor">
    <cofactor evidence="1 7">
        <name>(R)-lipoate</name>
        <dbReference type="ChEBI" id="CHEBI:83088"/>
    </cofactor>
</comment>
<evidence type="ECO:0000256" key="8">
    <source>
        <dbReference type="SAM" id="MobiDB-lite"/>
    </source>
</evidence>
<dbReference type="Pfam" id="PF00364">
    <property type="entry name" value="Biotin_lipoyl"/>
    <property type="match status" value="1"/>
</dbReference>
<accession>A0A347UEI1</accession>
<dbReference type="PROSITE" id="PS50968">
    <property type="entry name" value="BIOTINYL_LIPOYL"/>
    <property type="match status" value="1"/>
</dbReference>
<dbReference type="GO" id="GO:0031405">
    <property type="term" value="F:lipoic acid binding"/>
    <property type="evidence" value="ECO:0007669"/>
    <property type="project" value="TreeGrafter"/>
</dbReference>
<keyword evidence="6 7" id="KW-0012">Acyltransferase</keyword>
<dbReference type="PANTHER" id="PTHR43178">
    <property type="entry name" value="DIHYDROLIPOAMIDE ACETYLTRANSFERASE COMPONENT OF PYRUVATE DEHYDROGENASE COMPLEX"/>
    <property type="match status" value="1"/>
</dbReference>
<organism evidence="10 11">
    <name type="scientific">Profundibacter amoris</name>
    <dbReference type="NCBI Taxonomy" id="2171755"/>
    <lineage>
        <taxon>Bacteria</taxon>
        <taxon>Pseudomonadati</taxon>
        <taxon>Pseudomonadota</taxon>
        <taxon>Alphaproteobacteria</taxon>
        <taxon>Rhodobacterales</taxon>
        <taxon>Paracoccaceae</taxon>
        <taxon>Profundibacter</taxon>
    </lineage>
</organism>
<keyword evidence="4 7" id="KW-0808">Transferase</keyword>
<dbReference type="CDD" id="cd06849">
    <property type="entry name" value="lipoyl_domain"/>
    <property type="match status" value="1"/>
</dbReference>
<dbReference type="SUPFAM" id="SSF51230">
    <property type="entry name" value="Single hybrid motif"/>
    <property type="match status" value="1"/>
</dbReference>
<evidence type="ECO:0000256" key="6">
    <source>
        <dbReference type="ARBA" id="ARBA00023315"/>
    </source>
</evidence>
<dbReference type="PANTHER" id="PTHR43178:SF5">
    <property type="entry name" value="LIPOAMIDE ACYLTRANSFERASE COMPONENT OF BRANCHED-CHAIN ALPHA-KETO ACID DEHYDROGENASE COMPLEX, MITOCHONDRIAL"/>
    <property type="match status" value="1"/>
</dbReference>
<evidence type="ECO:0000256" key="4">
    <source>
        <dbReference type="ARBA" id="ARBA00022679"/>
    </source>
</evidence>
<dbReference type="InterPro" id="IPR001078">
    <property type="entry name" value="2-oxoacid_DH_actylTfrase"/>
</dbReference>
<dbReference type="Gene3D" id="2.40.50.100">
    <property type="match status" value="1"/>
</dbReference>
<dbReference type="SUPFAM" id="SSF52777">
    <property type="entry name" value="CoA-dependent acyltransferases"/>
    <property type="match status" value="1"/>
</dbReference>
<dbReference type="Gene3D" id="3.30.559.10">
    <property type="entry name" value="Chloramphenicol acetyltransferase-like domain"/>
    <property type="match status" value="1"/>
</dbReference>
<dbReference type="Pfam" id="PF02817">
    <property type="entry name" value="E3_binding"/>
    <property type="match status" value="1"/>
</dbReference>
<dbReference type="InterPro" id="IPR036625">
    <property type="entry name" value="E3-bd_dom_sf"/>
</dbReference>
<evidence type="ECO:0000256" key="5">
    <source>
        <dbReference type="ARBA" id="ARBA00022823"/>
    </source>
</evidence>